<reference evidence="3" key="2">
    <citation type="submission" date="2020-09" db="EMBL/GenBank/DDBJ databases">
        <authorList>
            <person name="Sun Q."/>
            <person name="Kim S."/>
        </authorList>
    </citation>
    <scope>NUCLEOTIDE SEQUENCE</scope>
    <source>
        <strain evidence="3">KCTC 32182</strain>
    </source>
</reference>
<evidence type="ECO:0000259" key="2">
    <source>
        <dbReference type="Pfam" id="PF00857"/>
    </source>
</evidence>
<dbReference type="Proteomes" id="UP000645257">
    <property type="component" value="Unassembled WGS sequence"/>
</dbReference>
<accession>A0A918P5E0</accession>
<evidence type="ECO:0000313" key="3">
    <source>
        <dbReference type="EMBL" id="GGY21462.1"/>
    </source>
</evidence>
<dbReference type="CDD" id="cd00431">
    <property type="entry name" value="cysteine_hydrolases"/>
    <property type="match status" value="1"/>
</dbReference>
<dbReference type="GO" id="GO:0016787">
    <property type="term" value="F:hydrolase activity"/>
    <property type="evidence" value="ECO:0007669"/>
    <property type="project" value="UniProtKB-KW"/>
</dbReference>
<dbReference type="InterPro" id="IPR000868">
    <property type="entry name" value="Isochorismatase-like_dom"/>
</dbReference>
<evidence type="ECO:0000256" key="1">
    <source>
        <dbReference type="ARBA" id="ARBA00022801"/>
    </source>
</evidence>
<evidence type="ECO:0000313" key="4">
    <source>
        <dbReference type="Proteomes" id="UP000645257"/>
    </source>
</evidence>
<dbReference type="Gene3D" id="3.40.50.850">
    <property type="entry name" value="Isochorismatase-like"/>
    <property type="match status" value="1"/>
</dbReference>
<dbReference type="AlphaFoldDB" id="A0A918P5E0"/>
<dbReference type="InterPro" id="IPR036380">
    <property type="entry name" value="Isochorismatase-like_sf"/>
</dbReference>
<organism evidence="3 4">
    <name type="scientific">Paludibacterium paludis</name>
    <dbReference type="NCBI Taxonomy" id="1225769"/>
    <lineage>
        <taxon>Bacteria</taxon>
        <taxon>Pseudomonadati</taxon>
        <taxon>Pseudomonadota</taxon>
        <taxon>Betaproteobacteria</taxon>
        <taxon>Neisseriales</taxon>
        <taxon>Chromobacteriaceae</taxon>
        <taxon>Paludibacterium</taxon>
    </lineage>
</organism>
<comment type="caution">
    <text evidence="3">The sequence shown here is derived from an EMBL/GenBank/DDBJ whole genome shotgun (WGS) entry which is preliminary data.</text>
</comment>
<gene>
    <name evidence="3" type="ORF">GCM10011289_26300</name>
</gene>
<dbReference type="EMBL" id="BMYX01000016">
    <property type="protein sequence ID" value="GGY21462.1"/>
    <property type="molecule type" value="Genomic_DNA"/>
</dbReference>
<dbReference type="RefSeq" id="WP_189535069.1">
    <property type="nucleotide sequence ID" value="NZ_BMYX01000016.1"/>
</dbReference>
<dbReference type="InterPro" id="IPR050272">
    <property type="entry name" value="Isochorismatase-like_hydrls"/>
</dbReference>
<reference evidence="3" key="1">
    <citation type="journal article" date="2014" name="Int. J. Syst. Evol. Microbiol.">
        <title>Complete genome sequence of Corynebacterium casei LMG S-19264T (=DSM 44701T), isolated from a smear-ripened cheese.</title>
        <authorList>
            <consortium name="US DOE Joint Genome Institute (JGI-PGF)"/>
            <person name="Walter F."/>
            <person name="Albersmeier A."/>
            <person name="Kalinowski J."/>
            <person name="Ruckert C."/>
        </authorList>
    </citation>
    <scope>NUCLEOTIDE SEQUENCE</scope>
    <source>
        <strain evidence="3">KCTC 32182</strain>
    </source>
</reference>
<sequence>MAHHDTLLLTIDYINDICHADGKIPNCAEMVARHHVIDKANMAIAHARQLGIPIAHVKVGFQPNYANCPAHSPVFGKAPDYGVLKLGDWGTEFLAGLDVRDEDFVIVKSRIGVFYNTQLETLLRARGISHLVLAGVSTNHAVESAARDAHDRDYRVTVLGDACATASDAVHAATLAGVMSHLASITTVEDWIRGQA</sequence>
<dbReference type="PANTHER" id="PTHR43540">
    <property type="entry name" value="PEROXYUREIDOACRYLATE/UREIDOACRYLATE AMIDOHYDROLASE-RELATED"/>
    <property type="match status" value="1"/>
</dbReference>
<dbReference type="PANTHER" id="PTHR43540:SF1">
    <property type="entry name" value="ISOCHORISMATASE HYDROLASE"/>
    <property type="match status" value="1"/>
</dbReference>
<dbReference type="Pfam" id="PF00857">
    <property type="entry name" value="Isochorismatase"/>
    <property type="match status" value="1"/>
</dbReference>
<keyword evidence="4" id="KW-1185">Reference proteome</keyword>
<protein>
    <submittedName>
        <fullName evidence="3">Isochorismatase</fullName>
    </submittedName>
</protein>
<feature type="domain" description="Isochorismatase-like" evidence="2">
    <location>
        <begin position="6"/>
        <end position="190"/>
    </location>
</feature>
<dbReference type="SUPFAM" id="SSF52499">
    <property type="entry name" value="Isochorismatase-like hydrolases"/>
    <property type="match status" value="1"/>
</dbReference>
<name>A0A918P5E0_9NEIS</name>
<proteinExistence type="predicted"/>
<keyword evidence="1" id="KW-0378">Hydrolase</keyword>